<feature type="domain" description="DUF6598" evidence="1">
    <location>
        <begin position="167"/>
        <end position="406"/>
    </location>
</feature>
<gene>
    <name evidence="2" type="ORF">TRIUR3_05312</name>
</gene>
<sequence>MAQTRPGLNGPGHAWAWRLGTRAGTELADQRGQLGPPMCPTGDKKASSDSQGEQPDGLKNKLMMVIPLAPGTWRDWGGPCRAVPFRQEGRASARLWKKQKLQQQEEEEKGPNPLDPRFSDYDPKEGDYVFTRFQHSTLDLHMESPVGAMHNTNRIFPEEGFRFCNSANIVSVSIVSSDYGYPLNVYGTIIARDSLDRQRIYLFQRAKDDCQNISSKNDVLVLTGPKRGLMICDSIIFEVDLKVKDVNGRKVKDERVSKGLMEINGIKRLSYPPKYQVQTEKLVSMHSTLDLNYTFVRNAVEGTVEARMILEEGPVDYFHGKIVAHTSSFPCDIMLHDSELAGMLTAGEGGILQTARRVVSVSVDETLLLTVAAATSGVGTVEFTPKRGSYDEEKITCGDYKMLVKVTWSIVCW</sequence>
<name>M7ZMF8_TRIUA</name>
<dbReference type="AlphaFoldDB" id="M7ZMF8"/>
<dbReference type="eggNOG" id="ENOG502R3ZN">
    <property type="taxonomic scope" value="Eukaryota"/>
</dbReference>
<dbReference type="Pfam" id="PF20241">
    <property type="entry name" value="DUF6598"/>
    <property type="match status" value="1"/>
</dbReference>
<organism evidence="2">
    <name type="scientific">Triticum urartu</name>
    <name type="common">Red wild einkorn</name>
    <name type="synonym">Crithodium urartu</name>
    <dbReference type="NCBI Taxonomy" id="4572"/>
    <lineage>
        <taxon>Eukaryota</taxon>
        <taxon>Viridiplantae</taxon>
        <taxon>Streptophyta</taxon>
        <taxon>Embryophyta</taxon>
        <taxon>Tracheophyta</taxon>
        <taxon>Spermatophyta</taxon>
        <taxon>Magnoliopsida</taxon>
        <taxon>Liliopsida</taxon>
        <taxon>Poales</taxon>
        <taxon>Poaceae</taxon>
        <taxon>BOP clade</taxon>
        <taxon>Pooideae</taxon>
        <taxon>Triticodae</taxon>
        <taxon>Triticeae</taxon>
        <taxon>Triticinae</taxon>
        <taxon>Triticum</taxon>
    </lineage>
</organism>
<accession>M7ZMF8</accession>
<proteinExistence type="predicted"/>
<dbReference type="InterPro" id="IPR046533">
    <property type="entry name" value="DUF6598"/>
</dbReference>
<dbReference type="PANTHER" id="PTHR33065:SF92">
    <property type="entry name" value="DUF6598 DOMAIN-CONTAINING PROTEIN"/>
    <property type="match status" value="1"/>
</dbReference>
<dbReference type="STRING" id="4572.M7ZMF8"/>
<dbReference type="PANTHER" id="PTHR33065">
    <property type="entry name" value="OS07G0486400 PROTEIN"/>
    <property type="match status" value="1"/>
</dbReference>
<dbReference type="EMBL" id="KD244741">
    <property type="protein sequence ID" value="EMS49264.1"/>
    <property type="molecule type" value="Genomic_DNA"/>
</dbReference>
<reference evidence="2" key="1">
    <citation type="journal article" date="2013" name="Nature">
        <title>Draft genome of the wheat A-genome progenitor Triticum urartu.</title>
        <authorList>
            <person name="Ling H.Q."/>
            <person name="Zhao S."/>
            <person name="Liu D."/>
            <person name="Wang J."/>
            <person name="Sun H."/>
            <person name="Zhang C."/>
            <person name="Fan H."/>
            <person name="Li D."/>
            <person name="Dong L."/>
            <person name="Tao Y."/>
            <person name="Gao C."/>
            <person name="Wu H."/>
            <person name="Li Y."/>
            <person name="Cui Y."/>
            <person name="Guo X."/>
            <person name="Zheng S."/>
            <person name="Wang B."/>
            <person name="Yu K."/>
            <person name="Liang Q."/>
            <person name="Yang W."/>
            <person name="Lou X."/>
            <person name="Chen J."/>
            <person name="Feng M."/>
            <person name="Jian J."/>
            <person name="Zhang X."/>
            <person name="Luo G."/>
            <person name="Jiang Y."/>
            <person name="Liu J."/>
            <person name="Wang Z."/>
            <person name="Sha Y."/>
            <person name="Zhang B."/>
            <person name="Wu H."/>
            <person name="Tang D."/>
            <person name="Shen Q."/>
            <person name="Xue P."/>
            <person name="Zou S."/>
            <person name="Wang X."/>
            <person name="Liu X."/>
            <person name="Wang F."/>
            <person name="Yang Y."/>
            <person name="An X."/>
            <person name="Dong Z."/>
            <person name="Zhang K."/>
            <person name="Zhang X."/>
            <person name="Luo M.C."/>
            <person name="Dvorak J."/>
            <person name="Tong Y."/>
            <person name="Wang J."/>
            <person name="Yang H."/>
            <person name="Li Z."/>
            <person name="Wang D."/>
            <person name="Zhang A."/>
            <person name="Wang J."/>
        </authorList>
    </citation>
    <scope>NUCLEOTIDE SEQUENCE</scope>
</reference>
<dbReference type="OMA" id="RANDDCQ"/>
<protein>
    <recommendedName>
        <fullName evidence="1">DUF6598 domain-containing protein</fullName>
    </recommendedName>
</protein>
<evidence type="ECO:0000259" key="1">
    <source>
        <dbReference type="Pfam" id="PF20241"/>
    </source>
</evidence>
<evidence type="ECO:0000313" key="2">
    <source>
        <dbReference type="EMBL" id="EMS49264.1"/>
    </source>
</evidence>